<evidence type="ECO:0000313" key="4">
    <source>
        <dbReference type="Proteomes" id="UP000288805"/>
    </source>
</evidence>
<protein>
    <submittedName>
        <fullName evidence="3">Protein SIEVE ELEMENT OCCLUSION B</fullName>
    </submittedName>
</protein>
<dbReference type="Proteomes" id="UP000288805">
    <property type="component" value="Unassembled WGS sequence"/>
</dbReference>
<evidence type="ECO:0000259" key="2">
    <source>
        <dbReference type="Pfam" id="PF14577"/>
    </source>
</evidence>
<dbReference type="InterPro" id="IPR027942">
    <property type="entry name" value="SEO_N"/>
</dbReference>
<name>A0A438GSJ5_VITVI</name>
<dbReference type="InterPro" id="IPR027944">
    <property type="entry name" value="SEO_C"/>
</dbReference>
<reference evidence="3 4" key="1">
    <citation type="journal article" date="2018" name="PLoS Genet.">
        <title>Population sequencing reveals clonal diversity and ancestral inbreeding in the grapevine cultivar Chardonnay.</title>
        <authorList>
            <person name="Roach M.J."/>
            <person name="Johnson D.L."/>
            <person name="Bohlmann J."/>
            <person name="van Vuuren H.J."/>
            <person name="Jones S.J."/>
            <person name="Pretorius I.S."/>
            <person name="Schmidt S.A."/>
            <person name="Borneman A.R."/>
        </authorList>
    </citation>
    <scope>NUCLEOTIDE SEQUENCE [LARGE SCALE GENOMIC DNA]</scope>
    <source>
        <strain evidence="4">cv. Chardonnay</strain>
        <tissue evidence="3">Leaf</tissue>
    </source>
</reference>
<dbReference type="AlphaFoldDB" id="A0A438GSJ5"/>
<feature type="domain" description="Sieve element occlusion C-terminal" evidence="2">
    <location>
        <begin position="476"/>
        <end position="707"/>
    </location>
</feature>
<dbReference type="EMBL" id="QGNW01000356">
    <property type="protein sequence ID" value="RVW75174.1"/>
    <property type="molecule type" value="Genomic_DNA"/>
</dbReference>
<dbReference type="PANTHER" id="PTHR33232">
    <property type="entry name" value="PROTEIN SIEVE ELEMENT OCCLUSION B-LIKE"/>
    <property type="match status" value="1"/>
</dbReference>
<dbReference type="Pfam" id="PF14577">
    <property type="entry name" value="SEO_C"/>
    <property type="match status" value="1"/>
</dbReference>
<dbReference type="PANTHER" id="PTHR33232:SF12">
    <property type="entry name" value="PROTEIN SIEVE ELEMENT OCCLUSION B-LIKE"/>
    <property type="match status" value="1"/>
</dbReference>
<comment type="caution">
    <text evidence="3">The sequence shown here is derived from an EMBL/GenBank/DDBJ whole genome shotgun (WGS) entry which is preliminary data.</text>
</comment>
<accession>A0A438GSJ5</accession>
<organism evidence="3 4">
    <name type="scientific">Vitis vinifera</name>
    <name type="common">Grape</name>
    <dbReference type="NCBI Taxonomy" id="29760"/>
    <lineage>
        <taxon>Eukaryota</taxon>
        <taxon>Viridiplantae</taxon>
        <taxon>Streptophyta</taxon>
        <taxon>Embryophyta</taxon>
        <taxon>Tracheophyta</taxon>
        <taxon>Spermatophyta</taxon>
        <taxon>Magnoliopsida</taxon>
        <taxon>eudicotyledons</taxon>
        <taxon>Gunneridae</taxon>
        <taxon>Pentapetalae</taxon>
        <taxon>rosids</taxon>
        <taxon>Vitales</taxon>
        <taxon>Vitaceae</taxon>
        <taxon>Viteae</taxon>
        <taxon>Vitis</taxon>
    </lineage>
</organism>
<feature type="domain" description="Sieve element occlusion N-terminal" evidence="1">
    <location>
        <begin position="29"/>
        <end position="315"/>
    </location>
</feature>
<sequence>MATTAQPNRVQQQQQVVKGRDHAKFLRMSDDTTMMKQIQATHTPDGREVEVKPIVQVIEDILNHATPAIDGTLYGNPSHLEALEDRSSQDGLRGILEELAYTIQKISCELSCKCSGGGDAHATTMAVFNMLSHYSWDAKVALSLAAFAANYGEFWLVIQLYATNPLAKSVALLKQLPDIIEHGNSLKSRFDAVTKLINVMLDVTKSIIEFKELPSLYISPDMPPMSSAMAHIPTAAYWTIRGIVACASQIISLIGTSNEYTSWTTESWELSTLAHKVSSIHEHLIQQLILCHQHIEEKKQFESYNNLVRIFEMPHLDNQKVLKTLIYAKEDIQPLLQGNTKARVNIEILRRKTVLLLISDLDLLHEEIVILHKFYREQIKSDVEYEVVWLPVVDRSKPLNEENQNKFHELQKEMPWYTLLHPSLLEPAVVRYIKEVWHFTKKAILVVLDLQGKVVCRNALHMMWIWGNTAYPFTNSKEESLWKEETWRLKLLVDDIDATIFAWVNQGKYICMYGGVNSDWILNFNTAAREVAKAAGIQLEMVYVGKSNAKEQVRKTITFISSRSLGYCWTDPTNIWFFWTRMESMLYSKTQHGKTIENDSIFAGVLTMLSFDGSDQGWSVICHGPTEMSKAKGDMILKCFTEYSDWSDNVQQNGFIPALNEHLQKLHTPEHCNRLILPGINGDIPEKVVCAECGRPMEKYFMYRCCTD</sequence>
<evidence type="ECO:0000259" key="1">
    <source>
        <dbReference type="Pfam" id="PF14576"/>
    </source>
</evidence>
<proteinExistence type="predicted"/>
<dbReference type="InterPro" id="IPR039299">
    <property type="entry name" value="SEOA"/>
</dbReference>
<evidence type="ECO:0000313" key="3">
    <source>
        <dbReference type="EMBL" id="RVW75174.1"/>
    </source>
</evidence>
<dbReference type="Pfam" id="PF14576">
    <property type="entry name" value="SEO_N"/>
    <property type="match status" value="1"/>
</dbReference>
<dbReference type="GO" id="GO:0010088">
    <property type="term" value="P:phloem development"/>
    <property type="evidence" value="ECO:0007669"/>
    <property type="project" value="InterPro"/>
</dbReference>
<gene>
    <name evidence="3" type="primary">SEOB_7</name>
    <name evidence="3" type="ORF">CK203_053918</name>
</gene>